<dbReference type="STRING" id="29354.IO98_20315"/>
<evidence type="ECO:0000256" key="2">
    <source>
        <dbReference type="ARBA" id="ARBA00023015"/>
    </source>
</evidence>
<dbReference type="SUPFAM" id="SSF46785">
    <property type="entry name" value="Winged helix' DNA-binding domain"/>
    <property type="match status" value="1"/>
</dbReference>
<dbReference type="InterPro" id="IPR016152">
    <property type="entry name" value="PTrfase/Anion_transptr"/>
</dbReference>
<name>A0A084JFT7_9FIRM</name>
<dbReference type="GO" id="GO:0009401">
    <property type="term" value="P:phosphoenolpyruvate-dependent sugar phosphotransferase system"/>
    <property type="evidence" value="ECO:0007669"/>
    <property type="project" value="InterPro"/>
</dbReference>
<evidence type="ECO:0000259" key="4">
    <source>
        <dbReference type="PROSITE" id="PS51094"/>
    </source>
</evidence>
<dbReference type="Gene3D" id="1.10.1790.10">
    <property type="entry name" value="PRD domain"/>
    <property type="match status" value="2"/>
</dbReference>
<feature type="domain" description="PRD" evidence="6">
    <location>
        <begin position="205"/>
        <end position="310"/>
    </location>
</feature>
<evidence type="ECO:0000313" key="7">
    <source>
        <dbReference type="EMBL" id="KEZ87821.1"/>
    </source>
</evidence>
<dbReference type="Gene3D" id="3.40.930.10">
    <property type="entry name" value="Mannitol-specific EII, Chain A"/>
    <property type="match status" value="1"/>
</dbReference>
<organism evidence="7 8">
    <name type="scientific">Lacrimispora celerecrescens</name>
    <dbReference type="NCBI Taxonomy" id="29354"/>
    <lineage>
        <taxon>Bacteria</taxon>
        <taxon>Bacillati</taxon>
        <taxon>Bacillota</taxon>
        <taxon>Clostridia</taxon>
        <taxon>Lachnospirales</taxon>
        <taxon>Lachnospiraceae</taxon>
        <taxon>Lacrimispora</taxon>
    </lineage>
</organism>
<evidence type="ECO:0000256" key="3">
    <source>
        <dbReference type="ARBA" id="ARBA00023163"/>
    </source>
</evidence>
<dbReference type="InterPro" id="IPR036388">
    <property type="entry name" value="WH-like_DNA-bd_sf"/>
</dbReference>
<dbReference type="SUPFAM" id="SSF63520">
    <property type="entry name" value="PTS-regulatory domain, PRD"/>
    <property type="match status" value="2"/>
</dbReference>
<dbReference type="Pfam" id="PF08279">
    <property type="entry name" value="HTH_11"/>
    <property type="match status" value="1"/>
</dbReference>
<reference evidence="7 8" key="1">
    <citation type="submission" date="2014-07" db="EMBL/GenBank/DDBJ databases">
        <title>Draft genome of Clostridium celerecrescens 152B isolated from sediments associated with methane hydrate from Krishna Godavari basin.</title>
        <authorList>
            <person name="Honkalas V.S."/>
            <person name="Dabir A.P."/>
            <person name="Arora P."/>
            <person name="Dhakephalkar P.K."/>
        </authorList>
    </citation>
    <scope>NUCLEOTIDE SEQUENCE [LARGE SCALE GENOMIC DNA]</scope>
    <source>
        <strain evidence="7 8">152B</strain>
    </source>
</reference>
<dbReference type="EMBL" id="JPME01000029">
    <property type="protein sequence ID" value="KEZ87821.1"/>
    <property type="molecule type" value="Genomic_DNA"/>
</dbReference>
<gene>
    <name evidence="7" type="ORF">IO98_20315</name>
</gene>
<evidence type="ECO:0000313" key="8">
    <source>
        <dbReference type="Proteomes" id="UP000028525"/>
    </source>
</evidence>
<dbReference type="InterPro" id="IPR036390">
    <property type="entry name" value="WH_DNA-bd_sf"/>
</dbReference>
<keyword evidence="3" id="KW-0804">Transcription</keyword>
<feature type="domain" description="PTS EIIB type-2" evidence="5">
    <location>
        <begin position="434"/>
        <end position="522"/>
    </location>
</feature>
<feature type="domain" description="PRD" evidence="6">
    <location>
        <begin position="319"/>
        <end position="427"/>
    </location>
</feature>
<accession>A0A084JFT7</accession>
<keyword evidence="1" id="KW-0677">Repeat</keyword>
<evidence type="ECO:0000256" key="1">
    <source>
        <dbReference type="ARBA" id="ARBA00022737"/>
    </source>
</evidence>
<dbReference type="Gene3D" id="1.10.10.10">
    <property type="entry name" value="Winged helix-like DNA-binding domain superfamily/Winged helix DNA-binding domain"/>
    <property type="match status" value="2"/>
</dbReference>
<proteinExistence type="predicted"/>
<protein>
    <submittedName>
        <fullName evidence="7">Transcription antiterminator BglG</fullName>
    </submittedName>
</protein>
<dbReference type="PANTHER" id="PTHR30185:SF18">
    <property type="entry name" value="TRANSCRIPTIONAL REGULATOR MTLR"/>
    <property type="match status" value="1"/>
</dbReference>
<sequence>MASNDLTPRMQQIVLALLNEDGPIPVKQLADQIHISKRTVQRELEYIPRVLKKYGLTFCSKTGTGIWLEGDQDQIEAIKAELEEDDALDVSDRIERQKRLTLEILKDKTLKKLYYYSDLFGVSEATVSSDLEVVKEWFHKCHLEIKRKPGYGVFIEGSERNFRRALRVFIDENIHTEIIQEMYEDRNQSVLNVIQNKSERNIYRILDDDIVKRVTACILRIRDKRILNLTQDSYLGLVIHVAIAVNRIRRQEIIEENSLMTDGLRNDQDYDLAKRITKSLEDEFQIQIPEIECAYICLHIKGSKIQQLNIDEKSRSEIEESRELWDVVNEMIDCYDDSIAYLLKQDEEFVIQGLIAHLKPTLVRLTNGMKIQNPLLEQIKQDYPVIFERCRSVAKVIEGRYGYEVPESEIGFLAIHFGAAEVRMESRKESRRKVNIGIVCASGIGISRLMSSKVARDFADRVELSVYGMTDLSPYVLSKTDFFVSTIPIKEEADILYVSPLLPAEDMEQIAGKVRRCEFMPKKQDNQEFTIQLDQVNFIAVQIKNVIRLMEYQRVNNGITFEELLIAVSEKLAAYPERQSIIQEDLMRRERLCSQIFPDLSFALLHARTEGVVKPVFSVCQTKDGEPFSDPYFRGVCVVLIMLVPKDDHEVENSDILGVLSERLIEEEEFLDTVRHGGKEEIRALVSQYLNQYFKHYLDKI</sequence>
<dbReference type="PROSITE" id="PS51094">
    <property type="entry name" value="PTS_EIIA_TYPE_2"/>
    <property type="match status" value="1"/>
</dbReference>
<dbReference type="InterPro" id="IPR002178">
    <property type="entry name" value="PTS_EIIA_type-2_dom"/>
</dbReference>
<dbReference type="InterPro" id="IPR013011">
    <property type="entry name" value="PTS_EIIB_2"/>
</dbReference>
<dbReference type="Proteomes" id="UP000028525">
    <property type="component" value="Unassembled WGS sequence"/>
</dbReference>
<dbReference type="GO" id="GO:0006355">
    <property type="term" value="P:regulation of DNA-templated transcription"/>
    <property type="evidence" value="ECO:0007669"/>
    <property type="project" value="InterPro"/>
</dbReference>
<dbReference type="CDD" id="cd05568">
    <property type="entry name" value="PTS_IIB_bgl_like"/>
    <property type="match status" value="1"/>
</dbReference>
<dbReference type="Gene3D" id="3.40.50.2300">
    <property type="match status" value="1"/>
</dbReference>
<dbReference type="RefSeq" id="WP_038284066.1">
    <property type="nucleotide sequence ID" value="NZ_JPME01000029.1"/>
</dbReference>
<dbReference type="InterPro" id="IPR011608">
    <property type="entry name" value="PRD"/>
</dbReference>
<evidence type="ECO:0000259" key="5">
    <source>
        <dbReference type="PROSITE" id="PS51099"/>
    </source>
</evidence>
<comment type="caution">
    <text evidence="7">The sequence shown here is derived from an EMBL/GenBank/DDBJ whole genome shotgun (WGS) entry which is preliminary data.</text>
</comment>
<dbReference type="PROSITE" id="PS51372">
    <property type="entry name" value="PRD_2"/>
    <property type="match status" value="2"/>
</dbReference>
<evidence type="ECO:0000259" key="6">
    <source>
        <dbReference type="PROSITE" id="PS51372"/>
    </source>
</evidence>
<dbReference type="GO" id="GO:0008982">
    <property type="term" value="F:protein-N(PI)-phosphohistidine-sugar phosphotransferase activity"/>
    <property type="evidence" value="ECO:0007669"/>
    <property type="project" value="InterPro"/>
</dbReference>
<dbReference type="InterPro" id="IPR013196">
    <property type="entry name" value="HTH_11"/>
</dbReference>
<keyword evidence="2" id="KW-0805">Transcription regulation</keyword>
<keyword evidence="8" id="KW-1185">Reference proteome</keyword>
<dbReference type="AlphaFoldDB" id="A0A084JFT7"/>
<dbReference type="InterPro" id="IPR050661">
    <property type="entry name" value="BglG_antiterminators"/>
</dbReference>
<dbReference type="SUPFAM" id="SSF55804">
    <property type="entry name" value="Phoshotransferase/anion transport protein"/>
    <property type="match status" value="1"/>
</dbReference>
<dbReference type="InterPro" id="IPR036634">
    <property type="entry name" value="PRD_sf"/>
</dbReference>
<dbReference type="OrthoDB" id="3175596at2"/>
<dbReference type="PANTHER" id="PTHR30185">
    <property type="entry name" value="CRYPTIC BETA-GLUCOSIDE BGL OPERON ANTITERMINATOR"/>
    <property type="match status" value="1"/>
</dbReference>
<feature type="domain" description="PTS EIIA type-2" evidence="4">
    <location>
        <begin position="545"/>
        <end position="689"/>
    </location>
</feature>
<dbReference type="Pfam" id="PF00874">
    <property type="entry name" value="PRD"/>
    <property type="match status" value="2"/>
</dbReference>
<dbReference type="Pfam" id="PF00359">
    <property type="entry name" value="PTS_EIIA_2"/>
    <property type="match status" value="1"/>
</dbReference>
<dbReference type="PROSITE" id="PS51099">
    <property type="entry name" value="PTS_EIIB_TYPE_2"/>
    <property type="match status" value="1"/>
</dbReference>